<evidence type="ECO:0000256" key="5">
    <source>
        <dbReference type="ARBA" id="ARBA00022679"/>
    </source>
</evidence>
<keyword evidence="5" id="KW-0808">Transferase</keyword>
<dbReference type="InterPro" id="IPR036890">
    <property type="entry name" value="HATPase_C_sf"/>
</dbReference>
<dbReference type="InterPro" id="IPR016132">
    <property type="entry name" value="Phyto_chromo_attachment"/>
</dbReference>
<dbReference type="EC" id="2.7.13.3" evidence="3"/>
<dbReference type="GO" id="GO:0000155">
    <property type="term" value="F:phosphorelay sensor kinase activity"/>
    <property type="evidence" value="ECO:0007669"/>
    <property type="project" value="InterPro"/>
</dbReference>
<keyword evidence="6" id="KW-0418">Kinase</keyword>
<evidence type="ECO:0000256" key="9">
    <source>
        <dbReference type="SAM" id="Coils"/>
    </source>
</evidence>
<protein>
    <recommendedName>
        <fullName evidence="3">histidine kinase</fullName>
        <ecNumber evidence="3">2.7.13.3</ecNumber>
    </recommendedName>
</protein>
<evidence type="ECO:0000256" key="6">
    <source>
        <dbReference type="ARBA" id="ARBA00022777"/>
    </source>
</evidence>
<dbReference type="GO" id="GO:0000156">
    <property type="term" value="F:phosphorelay response regulator activity"/>
    <property type="evidence" value="ECO:0007669"/>
    <property type="project" value="TreeGrafter"/>
</dbReference>
<dbReference type="SMART" id="SM00388">
    <property type="entry name" value="HisKA"/>
    <property type="match status" value="1"/>
</dbReference>
<name>A0A367QTZ6_9NOSO</name>
<dbReference type="Proteomes" id="UP000252107">
    <property type="component" value="Unassembled WGS sequence"/>
</dbReference>
<dbReference type="Pfam" id="PF01590">
    <property type="entry name" value="GAF"/>
    <property type="match status" value="1"/>
</dbReference>
<dbReference type="PRINTS" id="PR00344">
    <property type="entry name" value="BCTRLSENSOR"/>
</dbReference>
<evidence type="ECO:0000313" key="13">
    <source>
        <dbReference type="Proteomes" id="UP000252107"/>
    </source>
</evidence>
<keyword evidence="9" id="KW-0175">Coiled coil</keyword>
<dbReference type="GO" id="GO:0007234">
    <property type="term" value="P:osmosensory signaling via phosphorelay pathway"/>
    <property type="evidence" value="ECO:0007669"/>
    <property type="project" value="TreeGrafter"/>
</dbReference>
<dbReference type="PANTHER" id="PTHR42878">
    <property type="entry name" value="TWO-COMPONENT HISTIDINE KINASE"/>
    <property type="match status" value="1"/>
</dbReference>
<dbReference type="InterPro" id="IPR005467">
    <property type="entry name" value="His_kinase_dom"/>
</dbReference>
<dbReference type="SUPFAM" id="SSF55781">
    <property type="entry name" value="GAF domain-like"/>
    <property type="match status" value="1"/>
</dbReference>
<keyword evidence="13" id="KW-1185">Reference proteome</keyword>
<dbReference type="InterPro" id="IPR050351">
    <property type="entry name" value="BphY/WalK/GraS-like"/>
</dbReference>
<dbReference type="InterPro" id="IPR013654">
    <property type="entry name" value="PAS_2"/>
</dbReference>
<evidence type="ECO:0000256" key="8">
    <source>
        <dbReference type="ARBA" id="ARBA00055745"/>
    </source>
</evidence>
<dbReference type="CDD" id="cd00082">
    <property type="entry name" value="HisKA"/>
    <property type="match status" value="1"/>
</dbReference>
<dbReference type="Gene3D" id="3.30.565.10">
    <property type="entry name" value="Histidine kinase-like ATPase, C-terminal domain"/>
    <property type="match status" value="1"/>
</dbReference>
<dbReference type="Pfam" id="PF00512">
    <property type="entry name" value="HisKA"/>
    <property type="match status" value="1"/>
</dbReference>
<evidence type="ECO:0000256" key="3">
    <source>
        <dbReference type="ARBA" id="ARBA00012438"/>
    </source>
</evidence>
<comment type="caution">
    <text evidence="12">The sequence shown here is derived from an EMBL/GenBank/DDBJ whole genome shotgun (WGS) entry which is preliminary data.</text>
</comment>
<comment type="catalytic activity">
    <reaction evidence="1">
        <text>ATP + protein L-histidine = ADP + protein N-phospho-L-histidine.</text>
        <dbReference type="EC" id="2.7.13.3"/>
    </reaction>
</comment>
<dbReference type="Gene3D" id="3.30.450.40">
    <property type="match status" value="1"/>
</dbReference>
<dbReference type="PROSITE" id="PS50046">
    <property type="entry name" value="PHYTOCHROME_2"/>
    <property type="match status" value="1"/>
</dbReference>
<organism evidence="12 13">
    <name type="scientific">Nostoc minutum NIES-26</name>
    <dbReference type="NCBI Taxonomy" id="1844469"/>
    <lineage>
        <taxon>Bacteria</taxon>
        <taxon>Bacillati</taxon>
        <taxon>Cyanobacteriota</taxon>
        <taxon>Cyanophyceae</taxon>
        <taxon>Nostocales</taxon>
        <taxon>Nostocaceae</taxon>
        <taxon>Nostoc</taxon>
    </lineage>
</organism>
<feature type="domain" description="Histidine kinase" evidence="11">
    <location>
        <begin position="326"/>
        <end position="552"/>
    </location>
</feature>
<dbReference type="InterPro" id="IPR003018">
    <property type="entry name" value="GAF"/>
</dbReference>
<comment type="similarity">
    <text evidence="2">In the N-terminal section; belongs to the phytochrome family.</text>
</comment>
<keyword evidence="7" id="KW-0902">Two-component regulatory system</keyword>
<dbReference type="GO" id="GO:0006355">
    <property type="term" value="P:regulation of DNA-templated transcription"/>
    <property type="evidence" value="ECO:0007669"/>
    <property type="project" value="InterPro"/>
</dbReference>
<dbReference type="SMART" id="SM00387">
    <property type="entry name" value="HATPase_c"/>
    <property type="match status" value="1"/>
</dbReference>
<dbReference type="Gene3D" id="1.10.287.130">
    <property type="match status" value="1"/>
</dbReference>
<feature type="domain" description="Phytochrome chromophore attachment site" evidence="10">
    <location>
        <begin position="136"/>
        <end position="294"/>
    </location>
</feature>
<evidence type="ECO:0000256" key="1">
    <source>
        <dbReference type="ARBA" id="ARBA00000085"/>
    </source>
</evidence>
<feature type="coiled-coil region" evidence="9">
    <location>
        <begin position="124"/>
        <end position="151"/>
    </location>
</feature>
<dbReference type="PROSITE" id="PS50109">
    <property type="entry name" value="HIS_KIN"/>
    <property type="match status" value="1"/>
</dbReference>
<dbReference type="EMBL" id="LXQD01000303">
    <property type="protein sequence ID" value="RCJ27678.1"/>
    <property type="molecule type" value="Genomic_DNA"/>
</dbReference>
<dbReference type="InterPro" id="IPR003661">
    <property type="entry name" value="HisK_dim/P_dom"/>
</dbReference>
<evidence type="ECO:0000313" key="12">
    <source>
        <dbReference type="EMBL" id="RCJ27678.1"/>
    </source>
</evidence>
<dbReference type="SUPFAM" id="SSF55874">
    <property type="entry name" value="ATPase domain of HSP90 chaperone/DNA topoisomerase II/histidine kinase"/>
    <property type="match status" value="1"/>
</dbReference>
<dbReference type="InterPro" id="IPR003594">
    <property type="entry name" value="HATPase_dom"/>
</dbReference>
<dbReference type="GO" id="GO:0030295">
    <property type="term" value="F:protein kinase activator activity"/>
    <property type="evidence" value="ECO:0007669"/>
    <property type="project" value="TreeGrafter"/>
</dbReference>
<dbReference type="InterPro" id="IPR004358">
    <property type="entry name" value="Sig_transdc_His_kin-like_C"/>
</dbReference>
<dbReference type="Pfam" id="PF08446">
    <property type="entry name" value="PAS_2"/>
    <property type="match status" value="1"/>
</dbReference>
<sequence length="553" mass="62147">MSYTQEPIYFSGSIQPHGILLLLSHPELRVLQVSANTSDYLGKEPQTLLGQSLHTLLNTQLVEAIQQDLQEGDSVTSLKLTICTSAGDRSFNGTVHSTEEGIILELEPTIALTQESFFNIHAWVKRAIAKLKQLSNSREFLELAVQNIRQLTDFDRVIVYQFDQQGTGVAIAEAKQDDLSPYLGLHYPATDIPKPVRELYKRGLLQFVPNVTAPSVELVPGFNPVTQQPLDLSLVALRSVNPGCVTYYQNIGVAAILVISLVHKQKLWGLITCHHQTPKFISSQVREACELLGQFIASELVNADELVCIKQELERSNQELDFFAYAASHDLKEPLRGIHNYSNLLLKGYKELLDDIGKARLQTLVRLTHRMESLIDALLKFSRLGQAELHLVSTDLNQLVNQMLEDLLVSHQDEQPKIYIPRPLPTVSCDPILISEVFTNLLSNALKYNDKAEPWIEIGYLDKQGNQARFFPDSQSPITCYLRDNGIGIRERHQQIIFRLFKRLHEQNLYGGGTGVGLTIAKKIIERHGGRIWVESTLGTGSTFYFTLMQAIA</sequence>
<proteinExistence type="inferred from homology"/>
<dbReference type="SUPFAM" id="SSF47384">
    <property type="entry name" value="Homodimeric domain of signal transducing histidine kinase"/>
    <property type="match status" value="1"/>
</dbReference>
<accession>A0A367QTZ6</accession>
<evidence type="ECO:0000259" key="11">
    <source>
        <dbReference type="PROSITE" id="PS50109"/>
    </source>
</evidence>
<keyword evidence="4" id="KW-0597">Phosphoprotein</keyword>
<evidence type="ECO:0000256" key="7">
    <source>
        <dbReference type="ARBA" id="ARBA00023012"/>
    </source>
</evidence>
<comment type="function">
    <text evidence="8">Photoreceptor which exists in two forms that are reversibly interconvertible by light: the R form that absorbs maximally in the red region of the spectrum and the FR form that absorbs maximally in the far-red region.</text>
</comment>
<gene>
    <name evidence="12" type="ORF">A6770_25385</name>
</gene>
<dbReference type="PANTHER" id="PTHR42878:SF15">
    <property type="entry name" value="BACTERIOPHYTOCHROME"/>
    <property type="match status" value="1"/>
</dbReference>
<dbReference type="Pfam" id="PF02518">
    <property type="entry name" value="HATPase_c"/>
    <property type="match status" value="1"/>
</dbReference>
<evidence type="ECO:0000259" key="10">
    <source>
        <dbReference type="PROSITE" id="PS50046"/>
    </source>
</evidence>
<dbReference type="InterPro" id="IPR036097">
    <property type="entry name" value="HisK_dim/P_sf"/>
</dbReference>
<dbReference type="SMART" id="SM00065">
    <property type="entry name" value="GAF"/>
    <property type="match status" value="1"/>
</dbReference>
<dbReference type="InterPro" id="IPR035965">
    <property type="entry name" value="PAS-like_dom_sf"/>
</dbReference>
<reference evidence="12" key="1">
    <citation type="submission" date="2016-04" db="EMBL/GenBank/DDBJ databases">
        <authorList>
            <person name="Tabuchi Yagui T.R."/>
        </authorList>
    </citation>
    <scope>NUCLEOTIDE SEQUENCE [LARGE SCALE GENOMIC DNA]</scope>
    <source>
        <strain evidence="12">NIES-26</strain>
    </source>
</reference>
<evidence type="ECO:0000256" key="2">
    <source>
        <dbReference type="ARBA" id="ARBA00006402"/>
    </source>
</evidence>
<dbReference type="Gene3D" id="3.30.450.20">
    <property type="entry name" value="PAS domain"/>
    <property type="match status" value="1"/>
</dbReference>
<dbReference type="SUPFAM" id="SSF55785">
    <property type="entry name" value="PYP-like sensor domain (PAS domain)"/>
    <property type="match status" value="1"/>
</dbReference>
<dbReference type="FunFam" id="3.30.565.10:FF:000006">
    <property type="entry name" value="Sensor histidine kinase WalK"/>
    <property type="match status" value="1"/>
</dbReference>
<dbReference type="InterPro" id="IPR029016">
    <property type="entry name" value="GAF-like_dom_sf"/>
</dbReference>
<evidence type="ECO:0000256" key="4">
    <source>
        <dbReference type="ARBA" id="ARBA00022553"/>
    </source>
</evidence>
<dbReference type="AlphaFoldDB" id="A0A367QTZ6"/>